<keyword evidence="3 5" id="KW-0460">Magnesium</keyword>
<evidence type="ECO:0000313" key="8">
    <source>
        <dbReference type="Proteomes" id="UP000326557"/>
    </source>
</evidence>
<feature type="binding site" evidence="5">
    <location>
        <position position="142"/>
    </location>
    <ligand>
        <name>Mg(2+)</name>
        <dbReference type="ChEBI" id="CHEBI:18420"/>
    </ligand>
</feature>
<dbReference type="EC" id="4.1.-.-" evidence="7"/>
<evidence type="ECO:0000256" key="2">
    <source>
        <dbReference type="ARBA" id="ARBA00022723"/>
    </source>
</evidence>
<dbReference type="Proteomes" id="UP000326557">
    <property type="component" value="Unassembled WGS sequence"/>
</dbReference>
<reference evidence="7 8" key="1">
    <citation type="submission" date="2019-09" db="EMBL/GenBank/DDBJ databases">
        <authorList>
            <person name="Chandra G."/>
            <person name="Truman W A."/>
        </authorList>
    </citation>
    <scope>NUCLEOTIDE SEQUENCE [LARGE SCALE GENOMIC DNA]</scope>
    <source>
        <strain evidence="7">PS704</strain>
    </source>
</reference>
<name>A0A5E7APX3_PSEFL</name>
<feature type="domain" description="HpcH/HpaI aldolase/citrate lyase" evidence="6">
    <location>
        <begin position="7"/>
        <end position="213"/>
    </location>
</feature>
<protein>
    <submittedName>
        <fullName evidence="7">Citrate lyase subunit beta-like protein</fullName>
        <ecNumber evidence="7">4.1.-.-</ecNumber>
    </submittedName>
</protein>
<feature type="binding site" evidence="5">
    <location>
        <position position="116"/>
    </location>
    <ligand>
        <name>Mg(2+)</name>
        <dbReference type="ChEBI" id="CHEBI:18420"/>
    </ligand>
</feature>
<evidence type="ECO:0000256" key="3">
    <source>
        <dbReference type="ARBA" id="ARBA00022842"/>
    </source>
</evidence>
<dbReference type="InterPro" id="IPR015813">
    <property type="entry name" value="Pyrv/PenolPyrv_kinase-like_dom"/>
</dbReference>
<dbReference type="InterPro" id="IPR040442">
    <property type="entry name" value="Pyrv_kinase-like_dom_sf"/>
</dbReference>
<keyword evidence="2 5" id="KW-0479">Metal-binding</keyword>
<dbReference type="GO" id="GO:0006107">
    <property type="term" value="P:oxaloacetate metabolic process"/>
    <property type="evidence" value="ECO:0007669"/>
    <property type="project" value="TreeGrafter"/>
</dbReference>
<evidence type="ECO:0000256" key="4">
    <source>
        <dbReference type="PIRSR" id="PIRSR015582-1"/>
    </source>
</evidence>
<evidence type="ECO:0000256" key="1">
    <source>
        <dbReference type="ARBA" id="ARBA00001946"/>
    </source>
</evidence>
<dbReference type="PIRSF" id="PIRSF015582">
    <property type="entry name" value="Cit_lyase_B"/>
    <property type="match status" value="1"/>
</dbReference>
<feature type="binding site" evidence="4">
    <location>
        <position position="66"/>
    </location>
    <ligand>
        <name>substrate</name>
    </ligand>
</feature>
<comment type="cofactor">
    <cofactor evidence="1">
        <name>Mg(2+)</name>
        <dbReference type="ChEBI" id="CHEBI:18420"/>
    </cofactor>
</comment>
<feature type="binding site" evidence="4">
    <location>
        <position position="116"/>
    </location>
    <ligand>
        <name>substrate</name>
    </ligand>
</feature>
<keyword evidence="7" id="KW-0456">Lyase</keyword>
<dbReference type="GO" id="GO:0000287">
    <property type="term" value="F:magnesium ion binding"/>
    <property type="evidence" value="ECO:0007669"/>
    <property type="project" value="TreeGrafter"/>
</dbReference>
<evidence type="ECO:0000313" key="7">
    <source>
        <dbReference type="EMBL" id="VVN78794.1"/>
    </source>
</evidence>
<evidence type="ECO:0000256" key="5">
    <source>
        <dbReference type="PIRSR" id="PIRSR015582-2"/>
    </source>
</evidence>
<gene>
    <name evidence="7" type="primary">citE</name>
    <name evidence="7" type="ORF">PS704_00928</name>
</gene>
<dbReference type="RefSeq" id="WP_150636683.1">
    <property type="nucleotide sequence ID" value="NZ_CABVHP010000002.1"/>
</dbReference>
<evidence type="ECO:0000259" key="6">
    <source>
        <dbReference type="Pfam" id="PF03328"/>
    </source>
</evidence>
<dbReference type="OrthoDB" id="348111at2"/>
<dbReference type="InterPro" id="IPR011206">
    <property type="entry name" value="Citrate_lyase_beta/mcl1/mcl2"/>
</dbReference>
<dbReference type="Pfam" id="PF03328">
    <property type="entry name" value="HpcH_HpaI"/>
    <property type="match status" value="1"/>
</dbReference>
<dbReference type="EMBL" id="CABVHP010000002">
    <property type="protein sequence ID" value="VVN78794.1"/>
    <property type="molecule type" value="Genomic_DNA"/>
</dbReference>
<organism evidence="7 8">
    <name type="scientific">Pseudomonas fluorescens</name>
    <dbReference type="NCBI Taxonomy" id="294"/>
    <lineage>
        <taxon>Bacteria</taxon>
        <taxon>Pseudomonadati</taxon>
        <taxon>Pseudomonadota</taxon>
        <taxon>Gammaproteobacteria</taxon>
        <taxon>Pseudomonadales</taxon>
        <taxon>Pseudomonadaceae</taxon>
        <taxon>Pseudomonas</taxon>
    </lineage>
</organism>
<accession>A0A5E7APX3</accession>
<dbReference type="GO" id="GO:0016829">
    <property type="term" value="F:lyase activity"/>
    <property type="evidence" value="ECO:0007669"/>
    <property type="project" value="UniProtKB-KW"/>
</dbReference>
<dbReference type="PANTHER" id="PTHR32308">
    <property type="entry name" value="LYASE BETA SUBUNIT, PUTATIVE (AFU_ORTHOLOGUE AFUA_4G13030)-RELATED"/>
    <property type="match status" value="1"/>
</dbReference>
<sequence length="280" mass="30651">MQNPTMRSSLFVPGNRPERFVKAFVSGADIVIVDFEDAVEEEQKAKARANLVAFLNENTSARVWVRVNMAGHAEHEADVEMCRHPGVDGIFLPKAESAEQVLRVTATDKQVIPIVESARGLDVLPSMARVQGVARLTYGRLDLGLDLGLSVTSFGAERMFDHVRYALLLQTRLAGLAPPLESVFSNIEDSERLQHYARTAGNMGFAGMLCIHPKQVAVVHTALAPTEDELTWARRILEAADGRGAFKLDGEMIDAPVMARAKQFLSLSAWTSPPKVDGES</sequence>
<dbReference type="AlphaFoldDB" id="A0A5E7APX3"/>
<dbReference type="SUPFAM" id="SSF51621">
    <property type="entry name" value="Phosphoenolpyruvate/pyruvate domain"/>
    <property type="match status" value="1"/>
</dbReference>
<dbReference type="Gene3D" id="3.20.20.60">
    <property type="entry name" value="Phosphoenolpyruvate-binding domains"/>
    <property type="match status" value="1"/>
</dbReference>
<dbReference type="InterPro" id="IPR005000">
    <property type="entry name" value="Aldolase/citrate-lyase_domain"/>
</dbReference>
<proteinExistence type="predicted"/>
<dbReference type="PANTHER" id="PTHR32308:SF10">
    <property type="entry name" value="CITRATE LYASE SUBUNIT BETA"/>
    <property type="match status" value="1"/>
</dbReference>